<gene>
    <name evidence="2" type="ORF">F2P81_024336</name>
</gene>
<name>A0A6A4RMG1_SCOMX</name>
<keyword evidence="1" id="KW-0812">Transmembrane</keyword>
<evidence type="ECO:0000313" key="2">
    <source>
        <dbReference type="EMBL" id="KAF0023706.1"/>
    </source>
</evidence>
<dbReference type="AlphaFoldDB" id="A0A6A4RMG1"/>
<evidence type="ECO:0000313" key="3">
    <source>
        <dbReference type="Proteomes" id="UP000438429"/>
    </source>
</evidence>
<proteinExistence type="predicted"/>
<protein>
    <submittedName>
        <fullName evidence="2">Uncharacterized protein</fullName>
    </submittedName>
</protein>
<comment type="caution">
    <text evidence="2">The sequence shown here is derived from an EMBL/GenBank/DDBJ whole genome shotgun (WGS) entry which is preliminary data.</text>
</comment>
<evidence type="ECO:0000256" key="1">
    <source>
        <dbReference type="SAM" id="Phobius"/>
    </source>
</evidence>
<dbReference type="Proteomes" id="UP000438429">
    <property type="component" value="Unassembled WGS sequence"/>
</dbReference>
<keyword evidence="1" id="KW-1133">Transmembrane helix</keyword>
<reference evidence="2 3" key="1">
    <citation type="submission" date="2019-06" db="EMBL/GenBank/DDBJ databases">
        <title>Draft genomes of female and male turbot (Scophthalmus maximus).</title>
        <authorList>
            <person name="Xu H."/>
            <person name="Xu X.-W."/>
            <person name="Shao C."/>
            <person name="Chen S."/>
        </authorList>
    </citation>
    <scope>NUCLEOTIDE SEQUENCE [LARGE SCALE GENOMIC DNA]</scope>
    <source>
        <strain evidence="2">Ysfricsl-2016a</strain>
        <tissue evidence="2">Blood</tissue>
    </source>
</reference>
<accession>A0A6A4RMG1</accession>
<keyword evidence="1" id="KW-0472">Membrane</keyword>
<dbReference type="EMBL" id="VEVO01000022">
    <property type="protein sequence ID" value="KAF0023706.1"/>
    <property type="molecule type" value="Genomic_DNA"/>
</dbReference>
<organism evidence="2 3">
    <name type="scientific">Scophthalmus maximus</name>
    <name type="common">Turbot</name>
    <name type="synonym">Psetta maxima</name>
    <dbReference type="NCBI Taxonomy" id="52904"/>
    <lineage>
        <taxon>Eukaryota</taxon>
        <taxon>Metazoa</taxon>
        <taxon>Chordata</taxon>
        <taxon>Craniata</taxon>
        <taxon>Vertebrata</taxon>
        <taxon>Euteleostomi</taxon>
        <taxon>Actinopterygii</taxon>
        <taxon>Neopterygii</taxon>
        <taxon>Teleostei</taxon>
        <taxon>Neoteleostei</taxon>
        <taxon>Acanthomorphata</taxon>
        <taxon>Carangaria</taxon>
        <taxon>Pleuronectiformes</taxon>
        <taxon>Pleuronectoidei</taxon>
        <taxon>Scophthalmidae</taxon>
        <taxon>Scophthalmus</taxon>
    </lineage>
</organism>
<sequence length="194" mass="22387">MAGKRKLQFHGCELHILRCGVFFFQTLCHNNRYFTAASLEVETGKQFDVNHEEEAKYFLCRRPILLRNTPSRLYLLPRLIGGFVMLHMCFAVCFDVKRHKREIGRGTDPSRADKSRWLFTDFQPINTHVKYSECEAVLLQFAWGTDAPHGELQTPWSPPPRHLHVALETVTVVGYVTFNHQKGRPFIGSVVASR</sequence>
<feature type="transmembrane region" description="Helical" evidence="1">
    <location>
        <begin position="75"/>
        <end position="96"/>
    </location>
</feature>